<accession>A0A0M3JT72</accession>
<sequence>MSKVNVHDPVDLWKRASIETRDALSSPKPALSRGKISEHFSGERSVVWTSLSQMAPADQAKFMNKLVSYWPYTMERRSLIWPLHVGIVTNSITSSIIATRISSEMFLLKADTPFLDGVRQCPKSPLFFGVYTSGVILYIFHQMFIFNEIYKENRPCSSCILSQSIFNSLLSGIAVPMFTLPYLSYYVLLNRKTEKYPRIRSYIDFLALSWEGSRAVWRILPHLMAFQVLVAAVGSYCTLWGRNKIFDSMDADPDLVRETMIRAQDKLPLKERFERFIMRIPIFGRLVNDNEDVPDK</sequence>
<dbReference type="Pfam" id="PF23408">
    <property type="entry name" value="TMEM126_like"/>
    <property type="match status" value="1"/>
</dbReference>
<organism evidence="4">
    <name type="scientific">Anisakis simplex</name>
    <name type="common">Herring worm</name>
    <dbReference type="NCBI Taxonomy" id="6269"/>
    <lineage>
        <taxon>Eukaryota</taxon>
        <taxon>Metazoa</taxon>
        <taxon>Ecdysozoa</taxon>
        <taxon>Nematoda</taxon>
        <taxon>Chromadorea</taxon>
        <taxon>Rhabditida</taxon>
        <taxon>Spirurina</taxon>
        <taxon>Ascaridomorpha</taxon>
        <taxon>Ascaridoidea</taxon>
        <taxon>Anisakidae</taxon>
        <taxon>Anisakis</taxon>
        <taxon>Anisakis simplex complex</taxon>
    </lineage>
</organism>
<name>A0A0M3JT72_ANISI</name>
<gene>
    <name evidence="2" type="ORF">ASIM_LOCUS10768</name>
</gene>
<keyword evidence="1" id="KW-0812">Transmembrane</keyword>
<keyword evidence="1" id="KW-1133">Transmembrane helix</keyword>
<evidence type="ECO:0000313" key="3">
    <source>
        <dbReference type="Proteomes" id="UP000267096"/>
    </source>
</evidence>
<keyword evidence="1" id="KW-0472">Membrane</keyword>
<proteinExistence type="predicted"/>
<evidence type="ECO:0000313" key="2">
    <source>
        <dbReference type="EMBL" id="VDK43610.1"/>
    </source>
</evidence>
<keyword evidence="3" id="KW-1185">Reference proteome</keyword>
<feature type="transmembrane region" description="Helical" evidence="1">
    <location>
        <begin position="219"/>
        <end position="239"/>
    </location>
</feature>
<reference evidence="4" key="1">
    <citation type="submission" date="2017-02" db="UniProtKB">
        <authorList>
            <consortium name="WormBaseParasite"/>
        </authorList>
    </citation>
    <scope>IDENTIFICATION</scope>
</reference>
<dbReference type="OrthoDB" id="6234762at2759"/>
<evidence type="ECO:0000313" key="4">
    <source>
        <dbReference type="WBParaSite" id="ASIM_0001121001-mRNA-1"/>
    </source>
</evidence>
<dbReference type="Proteomes" id="UP000267096">
    <property type="component" value="Unassembled WGS sequence"/>
</dbReference>
<dbReference type="WBParaSite" id="ASIM_0001121001-mRNA-1">
    <property type="protein sequence ID" value="ASIM_0001121001-mRNA-1"/>
    <property type="gene ID" value="ASIM_0001121001"/>
</dbReference>
<dbReference type="EMBL" id="UYRR01031017">
    <property type="protein sequence ID" value="VDK43610.1"/>
    <property type="molecule type" value="Genomic_DNA"/>
</dbReference>
<protein>
    <submittedName>
        <fullName evidence="4">Transmembrane protein</fullName>
    </submittedName>
</protein>
<feature type="transmembrane region" description="Helical" evidence="1">
    <location>
        <begin position="126"/>
        <end position="146"/>
    </location>
</feature>
<dbReference type="AlphaFoldDB" id="A0A0M3JT72"/>
<reference evidence="2 3" key="2">
    <citation type="submission" date="2018-11" db="EMBL/GenBank/DDBJ databases">
        <authorList>
            <consortium name="Pathogen Informatics"/>
        </authorList>
    </citation>
    <scope>NUCLEOTIDE SEQUENCE [LARGE SCALE GENOMIC DNA]</scope>
</reference>
<evidence type="ECO:0000256" key="1">
    <source>
        <dbReference type="SAM" id="Phobius"/>
    </source>
</evidence>
<dbReference type="InterPro" id="IPR057591">
    <property type="entry name" value="TMEM126-like"/>
</dbReference>
<feature type="transmembrane region" description="Helical" evidence="1">
    <location>
        <begin position="166"/>
        <end position="188"/>
    </location>
</feature>